<dbReference type="PANTHER" id="PTHR35807">
    <property type="entry name" value="TRANSCRIPTIONAL REGULATOR REDD-RELATED"/>
    <property type="match status" value="1"/>
</dbReference>
<dbReference type="InterPro" id="IPR016032">
    <property type="entry name" value="Sig_transdc_resp-reg_C-effctor"/>
</dbReference>
<evidence type="ECO:0000313" key="2">
    <source>
        <dbReference type="Proteomes" id="UP000190951"/>
    </source>
</evidence>
<proteinExistence type="predicted"/>
<name>A0A1S8LAL8_9CLOT</name>
<dbReference type="InterPro" id="IPR051677">
    <property type="entry name" value="AfsR-DnrI-RedD_regulator"/>
</dbReference>
<dbReference type="SUPFAM" id="SSF48452">
    <property type="entry name" value="TPR-like"/>
    <property type="match status" value="1"/>
</dbReference>
<dbReference type="PANTHER" id="PTHR35807:SF2">
    <property type="entry name" value="TRANSCRIPTIONAL ACTIVATOR DOMAIN"/>
    <property type="match status" value="1"/>
</dbReference>
<geneLocation type="plasmid" evidence="1 2">
    <name>p330</name>
</geneLocation>
<reference evidence="1 2" key="1">
    <citation type="submission" date="2022-04" db="EMBL/GenBank/DDBJ databases">
        <title>Genome sequence of C. roseum typestrain.</title>
        <authorList>
            <person name="Poehlein A."/>
            <person name="Schoch T."/>
            <person name="Duerre P."/>
            <person name="Daniel R."/>
        </authorList>
    </citation>
    <scope>NUCLEOTIDE SEQUENCE [LARGE SCALE GENOMIC DNA]</scope>
    <source>
        <strain evidence="1 2">DSM 7320</strain>
        <plasmid evidence="1 2">p330</plasmid>
    </source>
</reference>
<dbReference type="AlphaFoldDB" id="A0A1S8LAL8"/>
<dbReference type="EMBL" id="CP096984">
    <property type="protein sequence ID" value="URZ13763.1"/>
    <property type="molecule type" value="Genomic_DNA"/>
</dbReference>
<dbReference type="SUPFAM" id="SSF46894">
    <property type="entry name" value="C-terminal effector domain of the bipartite response regulators"/>
    <property type="match status" value="1"/>
</dbReference>
<keyword evidence="1" id="KW-0614">Plasmid</keyword>
<dbReference type="Gene3D" id="1.25.40.10">
    <property type="entry name" value="Tetratricopeptide repeat domain"/>
    <property type="match status" value="1"/>
</dbReference>
<sequence length="358" mass="42293">MISAVILEDETSDVGNLYNILKESSEINLKLRFNDEKEVFLILKKLKVDVIFVNMEIQTMDFAFKVRKVNSKVKIIFLTDYTKYSEDPSITYINKSVTRENLQKVIDGFKLKNEKNNDSRTWDIRVNCFGKFTVKNREGICAKWRTKKAEELFALLIDRKGRAVNRDKIIYILWKNFSETKAAVNLHTTVYNVKKALLAIGAKDILIYNNGFYRINENKIKCDAWDVVGKIKKVNKQIFSIEEIGESIKIIEEGYFKENYFDWAEDKNKYFETMYLKLIFLRAMEYKQNSYFEEAIELLKKGLKIDGLNENLNKELIKLFIMSGEEIEAVKCYNHYKKELRRELGIKINSEVQEWIRN</sequence>
<dbReference type="SUPFAM" id="SSF52172">
    <property type="entry name" value="CheY-like"/>
    <property type="match status" value="1"/>
</dbReference>
<dbReference type="KEGG" id="crw:CROST_045410"/>
<dbReference type="InterPro" id="IPR005158">
    <property type="entry name" value="BTAD"/>
</dbReference>
<dbReference type="InterPro" id="IPR011006">
    <property type="entry name" value="CheY-like_superfamily"/>
</dbReference>
<dbReference type="STRING" id="84029.CROST_14260"/>
<protein>
    <submittedName>
        <fullName evidence="1">Uncharacterized protein</fullName>
    </submittedName>
</protein>
<dbReference type="Gene3D" id="1.10.10.10">
    <property type="entry name" value="Winged helix-like DNA-binding domain superfamily/Winged helix DNA-binding domain"/>
    <property type="match status" value="1"/>
</dbReference>
<evidence type="ECO:0000313" key="1">
    <source>
        <dbReference type="EMBL" id="URZ13763.1"/>
    </source>
</evidence>
<dbReference type="RefSeq" id="WP_077836168.1">
    <property type="nucleotide sequence ID" value="NZ_CP096984.1"/>
</dbReference>
<keyword evidence="2" id="KW-1185">Reference proteome</keyword>
<dbReference type="GO" id="GO:0003677">
    <property type="term" value="F:DNA binding"/>
    <property type="evidence" value="ECO:0007669"/>
    <property type="project" value="InterPro"/>
</dbReference>
<dbReference type="Pfam" id="PF03704">
    <property type="entry name" value="BTAD"/>
    <property type="match status" value="1"/>
</dbReference>
<dbReference type="InterPro" id="IPR036388">
    <property type="entry name" value="WH-like_DNA-bd_sf"/>
</dbReference>
<dbReference type="InterPro" id="IPR011990">
    <property type="entry name" value="TPR-like_helical_dom_sf"/>
</dbReference>
<accession>A0A1S8LAL8</accession>
<dbReference type="Proteomes" id="UP000190951">
    <property type="component" value="Plasmid p330"/>
</dbReference>
<dbReference type="Gene3D" id="3.40.50.2300">
    <property type="match status" value="1"/>
</dbReference>
<gene>
    <name evidence="1" type="ORF">CROST_045410</name>
</gene>
<organism evidence="1 2">
    <name type="scientific">Clostridium felsineum</name>
    <dbReference type="NCBI Taxonomy" id="36839"/>
    <lineage>
        <taxon>Bacteria</taxon>
        <taxon>Bacillati</taxon>
        <taxon>Bacillota</taxon>
        <taxon>Clostridia</taxon>
        <taxon>Eubacteriales</taxon>
        <taxon>Clostridiaceae</taxon>
        <taxon>Clostridium</taxon>
    </lineage>
</organism>
<dbReference type="GO" id="GO:0006355">
    <property type="term" value="P:regulation of DNA-templated transcription"/>
    <property type="evidence" value="ECO:0007669"/>
    <property type="project" value="InterPro"/>
</dbReference>